<sequence length="109" mass="12026">MAQEINRMRIQNIANKIEALGGTCQIDAHPREDSRHIVRLIGKLGRYDIEAIDYGAPSPLSIDADVSAIAFKRQNEEVDPLTGNGAWMFVRTIGSLEMLAPKHVKEVAA</sequence>
<name>A0A927BK43_STRGL</name>
<dbReference type="AlphaFoldDB" id="A0A927BK43"/>
<accession>A0A927BK43</accession>
<dbReference type="EMBL" id="JACWUS010000001">
    <property type="protein sequence ID" value="MBD2828145.1"/>
    <property type="molecule type" value="Genomic_DNA"/>
</dbReference>
<organism evidence="1">
    <name type="scientific">Streptomyces globisporus</name>
    <dbReference type="NCBI Taxonomy" id="1908"/>
    <lineage>
        <taxon>Bacteria</taxon>
        <taxon>Bacillati</taxon>
        <taxon>Actinomycetota</taxon>
        <taxon>Actinomycetes</taxon>
        <taxon>Kitasatosporales</taxon>
        <taxon>Streptomycetaceae</taxon>
        <taxon>Streptomyces</taxon>
    </lineage>
</organism>
<evidence type="ECO:0000313" key="1">
    <source>
        <dbReference type="EMBL" id="MBD2828145.1"/>
    </source>
</evidence>
<protein>
    <submittedName>
        <fullName evidence="1">Uncharacterized protein</fullName>
    </submittedName>
</protein>
<comment type="caution">
    <text evidence="1">The sequence shown here is derived from an EMBL/GenBank/DDBJ whole genome shotgun (WGS) entry which is preliminary data.</text>
</comment>
<gene>
    <name evidence="1" type="ORF">ID875_06945</name>
</gene>
<proteinExistence type="predicted"/>
<reference evidence="1" key="1">
    <citation type="journal article" date="2020" name="PLoS ONE">
        <title>Isolation and characterization of Streptomyces bacteriophages and Streptomyces strains encoding biosynthetic arsenals: Streptomyces strains and phages for antibiotic discovery.</title>
        <authorList>
            <person name="Montano E.T."/>
            <person name="Nideffer J.F."/>
            <person name="Brumage L."/>
            <person name="Erb M."/>
            <person name="Derman A.I."/>
            <person name="Davis J.P."/>
            <person name="Estrada E."/>
            <person name="Fu S."/>
            <person name="Le D."/>
            <person name="Vuppala A."/>
            <person name="Tran C."/>
            <person name="Luterstein E."/>
            <person name="Lakkaraju S."/>
            <person name="Panchagnula S."/>
            <person name="Ren C."/>
            <person name="Doan J."/>
            <person name="Tran S."/>
            <person name="Soriano J."/>
            <person name="Fujita Y."/>
            <person name="Gutala P."/>
            <person name="Fujii Q."/>
            <person name="Lee M."/>
            <person name="Bui A."/>
            <person name="Villarreal C."/>
            <person name="Shing S.R."/>
            <person name="Kim S."/>
            <person name="Freeman D."/>
            <person name="Racha V."/>
            <person name="Ho A."/>
            <person name="Kumar P."/>
            <person name="Falah K."/>
            <person name="Dawson T."/>
            <person name="Enustun E."/>
            <person name="Prichard A."/>
            <person name="Gomez A."/>
            <person name="Khanna K."/>
            <person name="Trigg S."/>
            <person name="Fernandez L."/>
            <person name="Pogliano K."/>
            <person name="Pogliano J."/>
        </authorList>
    </citation>
    <scope>NUCLEOTIDE SEQUENCE</scope>
    <source>
        <strain evidence="1">QF2</strain>
    </source>
</reference>